<keyword evidence="3 9" id="KW-1003">Cell membrane</keyword>
<feature type="transmembrane region" description="Helical" evidence="10">
    <location>
        <begin position="92"/>
        <end position="112"/>
    </location>
</feature>
<dbReference type="InterPro" id="IPR024194">
    <property type="entry name" value="Ac/AlaTfrase_AlgI/DltB"/>
</dbReference>
<feature type="transmembrane region" description="Helical" evidence="10">
    <location>
        <begin position="48"/>
        <end position="64"/>
    </location>
</feature>
<dbReference type="Pfam" id="PF03062">
    <property type="entry name" value="MBOAT"/>
    <property type="match status" value="1"/>
</dbReference>
<keyword evidence="5 10" id="KW-0812">Transmembrane</keyword>
<dbReference type="InterPro" id="IPR051085">
    <property type="entry name" value="MB_O-acyltransferase"/>
</dbReference>
<keyword evidence="7 9" id="KW-0472">Membrane</keyword>
<comment type="caution">
    <text evidence="11">The sequence shown here is derived from an EMBL/GenBank/DDBJ whole genome shotgun (WGS) entry which is preliminary data.</text>
</comment>
<dbReference type="PANTHER" id="PTHR13285">
    <property type="entry name" value="ACYLTRANSFERASE"/>
    <property type="match status" value="1"/>
</dbReference>
<feature type="transmembrane region" description="Helical" evidence="10">
    <location>
        <begin position="495"/>
        <end position="513"/>
    </location>
</feature>
<dbReference type="PANTHER" id="PTHR13285:SF23">
    <property type="entry name" value="TEICHOIC ACID D-ALANYLTRANSFERASE"/>
    <property type="match status" value="1"/>
</dbReference>
<sequence>MAYNVNSYFIFLPAVALLYQLVKKERRWWVLLGASVVFFWLISRQLILWAVVTAGITYSIAGWIDRTQVQIKAIDRSEKERRNALKEKSRKILQLGLLGTVGILGALKYTAFTVETTMQVVRYFGGNGNFSVGRILVPIGISFYTLQAVSYLLDVYWKREKAESNFFKLFLFLIFFPTVMEGPILQWSDTKDTLYSGEPIQGENLGLGCFRIIWGLFKRMIVSDRLNTAVLMLYRPEAHYSGFMIVLTAVVTTIQLYLEFSGTIDIVIGSSRIFGVKLPENFRQPFKAKSAAEFWRRWHITLGRWFKNYIFYPVTTSSLVKKWGKYGRKHCGKYITMVVTSAMALFPVWMLNGLWHGPKWPYILYGVYYFIILLAEVALEPLGEKMRRLIHVSDDNPIIQKWHMVRTWVIIVMGEMLFRAESFGQFLSMCRNMFRGPFISDNLATSMLSLKLDPGDWFVVIVGTVLVFIVDDLLEKKPDLFERFPKIPTFWRWSVYYGLIVFIIVFGAYGAGYQTVDLIYAGF</sequence>
<dbReference type="PIRSF" id="PIRSF016636">
    <property type="entry name" value="AlgI_DltB"/>
    <property type="match status" value="1"/>
</dbReference>
<dbReference type="EMBL" id="VUNA01000007">
    <property type="protein sequence ID" value="MST70624.1"/>
    <property type="molecule type" value="Genomic_DNA"/>
</dbReference>
<gene>
    <name evidence="11" type="ORF">FYJ65_04585</name>
</gene>
<dbReference type="GO" id="GO:0016746">
    <property type="term" value="F:acyltransferase activity"/>
    <property type="evidence" value="ECO:0007669"/>
    <property type="project" value="UniProtKB-KW"/>
</dbReference>
<dbReference type="InterPro" id="IPR004299">
    <property type="entry name" value="MBOAT_fam"/>
</dbReference>
<feature type="transmembrane region" description="Helical" evidence="10">
    <location>
        <begin position="238"/>
        <end position="258"/>
    </location>
</feature>
<feature type="transmembrane region" description="Helical" evidence="10">
    <location>
        <begin position="6"/>
        <end position="22"/>
    </location>
</feature>
<evidence type="ECO:0000256" key="4">
    <source>
        <dbReference type="ARBA" id="ARBA00022679"/>
    </source>
</evidence>
<dbReference type="RefSeq" id="WP_154554190.1">
    <property type="nucleotide sequence ID" value="NZ_VUNA01000007.1"/>
</dbReference>
<accession>A0A6N7XI67</accession>
<comment type="similarity">
    <text evidence="2 9">Belongs to the membrane-bound acyltransferase family.</text>
</comment>
<dbReference type="Proteomes" id="UP000469424">
    <property type="component" value="Unassembled WGS sequence"/>
</dbReference>
<dbReference type="GO" id="GO:0005886">
    <property type="term" value="C:plasma membrane"/>
    <property type="evidence" value="ECO:0007669"/>
    <property type="project" value="UniProtKB-SubCell"/>
</dbReference>
<evidence type="ECO:0000256" key="1">
    <source>
        <dbReference type="ARBA" id="ARBA00004651"/>
    </source>
</evidence>
<protein>
    <submittedName>
        <fullName evidence="11">MBOAT family protein</fullName>
    </submittedName>
</protein>
<evidence type="ECO:0000256" key="10">
    <source>
        <dbReference type="SAM" id="Phobius"/>
    </source>
</evidence>
<evidence type="ECO:0000256" key="3">
    <source>
        <dbReference type="ARBA" id="ARBA00022475"/>
    </source>
</evidence>
<organism evidence="11 12">
    <name type="scientific">Mogibacterium kristiansenii</name>
    <dbReference type="NCBI Taxonomy" id="2606708"/>
    <lineage>
        <taxon>Bacteria</taxon>
        <taxon>Bacillati</taxon>
        <taxon>Bacillota</taxon>
        <taxon>Clostridia</taxon>
        <taxon>Peptostreptococcales</taxon>
        <taxon>Anaerovoracaceae</taxon>
        <taxon>Mogibacterium</taxon>
    </lineage>
</organism>
<evidence type="ECO:0000313" key="11">
    <source>
        <dbReference type="EMBL" id="MST70624.1"/>
    </source>
</evidence>
<evidence type="ECO:0000313" key="12">
    <source>
        <dbReference type="Proteomes" id="UP000469424"/>
    </source>
</evidence>
<evidence type="ECO:0000256" key="5">
    <source>
        <dbReference type="ARBA" id="ARBA00022692"/>
    </source>
</evidence>
<evidence type="ECO:0000256" key="7">
    <source>
        <dbReference type="ARBA" id="ARBA00023136"/>
    </source>
</evidence>
<feature type="transmembrane region" description="Helical" evidence="10">
    <location>
        <begin position="331"/>
        <end position="350"/>
    </location>
</feature>
<feature type="transmembrane region" description="Helical" evidence="10">
    <location>
        <begin position="457"/>
        <end position="474"/>
    </location>
</feature>
<keyword evidence="12" id="KW-1185">Reference proteome</keyword>
<feature type="transmembrane region" description="Helical" evidence="10">
    <location>
        <begin position="362"/>
        <end position="382"/>
    </location>
</feature>
<evidence type="ECO:0000256" key="6">
    <source>
        <dbReference type="ARBA" id="ARBA00022989"/>
    </source>
</evidence>
<keyword evidence="4 9" id="KW-0808">Transferase</keyword>
<feature type="transmembrane region" description="Helical" evidence="10">
    <location>
        <begin position="165"/>
        <end position="185"/>
    </location>
</feature>
<keyword evidence="8 9" id="KW-0012">Acyltransferase</keyword>
<reference evidence="11 12" key="1">
    <citation type="submission" date="2019-08" db="EMBL/GenBank/DDBJ databases">
        <title>In-depth cultivation of the pig gut microbiome towards novel bacterial diversity and tailored functional studies.</title>
        <authorList>
            <person name="Wylensek D."/>
            <person name="Hitch T.C.A."/>
            <person name="Clavel T."/>
        </authorList>
    </citation>
    <scope>NUCLEOTIDE SEQUENCE [LARGE SCALE GENOMIC DNA]</scope>
    <source>
        <strain evidence="11 12">WCA-MUC-591-APC-4B</strain>
    </source>
</reference>
<dbReference type="PIRSF" id="PIRSF500217">
    <property type="entry name" value="AlgI"/>
    <property type="match status" value="1"/>
</dbReference>
<dbReference type="InterPro" id="IPR028362">
    <property type="entry name" value="AlgI"/>
</dbReference>
<evidence type="ECO:0000256" key="2">
    <source>
        <dbReference type="ARBA" id="ARBA00010323"/>
    </source>
</evidence>
<evidence type="ECO:0000256" key="8">
    <source>
        <dbReference type="ARBA" id="ARBA00023315"/>
    </source>
</evidence>
<dbReference type="GO" id="GO:0042121">
    <property type="term" value="P:alginic acid biosynthetic process"/>
    <property type="evidence" value="ECO:0007669"/>
    <property type="project" value="InterPro"/>
</dbReference>
<keyword evidence="6 10" id="KW-1133">Transmembrane helix</keyword>
<comment type="subcellular location">
    <subcellularLocation>
        <location evidence="1">Cell membrane</location>
        <topology evidence="1">Multi-pass membrane protein</topology>
    </subcellularLocation>
</comment>
<dbReference type="AlphaFoldDB" id="A0A6N7XI67"/>
<feature type="transmembrane region" description="Helical" evidence="10">
    <location>
        <begin position="132"/>
        <end position="153"/>
    </location>
</feature>
<name>A0A6N7XI67_9FIRM</name>
<evidence type="ECO:0000256" key="9">
    <source>
        <dbReference type="PIRNR" id="PIRNR016636"/>
    </source>
</evidence>
<proteinExistence type="inferred from homology"/>